<sequence length="78" mass="8351">MPTTPPALDWSGDRAALVTPPTAASPIPTFRRKWPVAVAVLILGIVFANLYMLNVGVFPPFNAHGVRFPTATGKSLFC</sequence>
<feature type="transmembrane region" description="Helical" evidence="1">
    <location>
        <begin position="34"/>
        <end position="53"/>
    </location>
</feature>
<name>A0ABV5UWM5_9MICC</name>
<dbReference type="RefSeq" id="WP_345051577.1">
    <property type="nucleotide sequence ID" value="NZ_BAABED010000001.1"/>
</dbReference>
<dbReference type="EMBL" id="JBHMBH010000055">
    <property type="protein sequence ID" value="MFB9716593.1"/>
    <property type="molecule type" value="Genomic_DNA"/>
</dbReference>
<gene>
    <name evidence="2" type="ORF">ACFFPI_21095</name>
</gene>
<keyword evidence="1" id="KW-1133">Transmembrane helix</keyword>
<organism evidence="2 3">
    <name type="scientific">Arthrobacter methylotrophus</name>
    <dbReference type="NCBI Taxonomy" id="121291"/>
    <lineage>
        <taxon>Bacteria</taxon>
        <taxon>Bacillati</taxon>
        <taxon>Actinomycetota</taxon>
        <taxon>Actinomycetes</taxon>
        <taxon>Micrococcales</taxon>
        <taxon>Micrococcaceae</taxon>
        <taxon>Arthrobacter</taxon>
    </lineage>
</organism>
<proteinExistence type="predicted"/>
<evidence type="ECO:0000256" key="1">
    <source>
        <dbReference type="SAM" id="Phobius"/>
    </source>
</evidence>
<accession>A0ABV5UWM5</accession>
<keyword evidence="1" id="KW-0812">Transmembrane</keyword>
<comment type="caution">
    <text evidence="2">The sequence shown here is derived from an EMBL/GenBank/DDBJ whole genome shotgun (WGS) entry which is preliminary data.</text>
</comment>
<keyword evidence="1" id="KW-0472">Membrane</keyword>
<evidence type="ECO:0000313" key="2">
    <source>
        <dbReference type="EMBL" id="MFB9716593.1"/>
    </source>
</evidence>
<reference evidence="2 3" key="1">
    <citation type="submission" date="2024-09" db="EMBL/GenBank/DDBJ databases">
        <authorList>
            <person name="Sun Q."/>
            <person name="Mori K."/>
        </authorList>
    </citation>
    <scope>NUCLEOTIDE SEQUENCE [LARGE SCALE GENOMIC DNA]</scope>
    <source>
        <strain evidence="2 3">JCM 13519</strain>
    </source>
</reference>
<evidence type="ECO:0000313" key="3">
    <source>
        <dbReference type="Proteomes" id="UP001589536"/>
    </source>
</evidence>
<dbReference type="Proteomes" id="UP001589536">
    <property type="component" value="Unassembled WGS sequence"/>
</dbReference>
<keyword evidence="3" id="KW-1185">Reference proteome</keyword>
<protein>
    <submittedName>
        <fullName evidence="2">Uncharacterized protein</fullName>
    </submittedName>
</protein>